<evidence type="ECO:0000259" key="3">
    <source>
        <dbReference type="Pfam" id="PF07338"/>
    </source>
</evidence>
<keyword evidence="1 2" id="KW-0732">Signal</keyword>
<dbReference type="Pfam" id="PF07338">
    <property type="entry name" value="YdgH_BhsA-like"/>
    <property type="match status" value="1"/>
</dbReference>
<dbReference type="EMBL" id="UGXR01000001">
    <property type="protein sequence ID" value="SUH11499.1"/>
    <property type="molecule type" value="Genomic_DNA"/>
</dbReference>
<dbReference type="SUPFAM" id="SSF159871">
    <property type="entry name" value="YdgH-like"/>
    <property type="match status" value="1"/>
</dbReference>
<accession>A0A379VY04</accession>
<gene>
    <name evidence="4" type="primary">yjfY</name>
    <name evidence="4" type="ORF">NCTC8256_05545</name>
</gene>
<dbReference type="AlphaFoldDB" id="A0A379VY04"/>
<feature type="domain" description="YdgH/BhsA/McbA-like" evidence="3">
    <location>
        <begin position="36"/>
        <end position="75"/>
    </location>
</feature>
<evidence type="ECO:0000256" key="2">
    <source>
        <dbReference type="SAM" id="SignalP"/>
    </source>
</evidence>
<organism evidence="4 5">
    <name type="scientific">Salmonella enterica I</name>
    <dbReference type="NCBI Taxonomy" id="59201"/>
    <lineage>
        <taxon>Bacteria</taxon>
        <taxon>Pseudomonadati</taxon>
        <taxon>Pseudomonadota</taxon>
        <taxon>Gammaproteobacteria</taxon>
        <taxon>Enterobacterales</taxon>
        <taxon>Enterobacteriaceae</taxon>
        <taxon>Salmonella</taxon>
    </lineage>
</organism>
<feature type="chain" id="PRO_5016689275" evidence="2">
    <location>
        <begin position="21"/>
        <end position="97"/>
    </location>
</feature>
<sequence>MFFRIFPLLAGFLLSVNTMAAIEIDNRQARNMDDIQSLGVIYINHNFATESEARQALKEETDARGAMYYHPILLRSPVVTATCMPARRFIASIRKMP</sequence>
<dbReference type="Proteomes" id="UP000254346">
    <property type="component" value="Unassembled WGS sequence"/>
</dbReference>
<proteinExistence type="predicted"/>
<evidence type="ECO:0000313" key="4">
    <source>
        <dbReference type="EMBL" id="SUH11499.1"/>
    </source>
</evidence>
<dbReference type="InterPro" id="IPR036275">
    <property type="entry name" value="YdgH-like_sf"/>
</dbReference>
<dbReference type="InterPro" id="IPR025543">
    <property type="entry name" value="Dodecin-like"/>
</dbReference>
<protein>
    <submittedName>
        <fullName evidence="4">YjfY protein</fullName>
    </submittedName>
</protein>
<evidence type="ECO:0000256" key="1">
    <source>
        <dbReference type="ARBA" id="ARBA00022729"/>
    </source>
</evidence>
<reference evidence="4 5" key="1">
    <citation type="submission" date="2018-06" db="EMBL/GenBank/DDBJ databases">
        <authorList>
            <consortium name="Pathogen Informatics"/>
            <person name="Doyle S."/>
        </authorList>
    </citation>
    <scope>NUCLEOTIDE SEQUENCE [LARGE SCALE GENOMIC DNA]</scope>
    <source>
        <strain evidence="4 5">NCTC8256</strain>
    </source>
</reference>
<name>A0A379VY04_SALET</name>
<feature type="signal peptide" evidence="2">
    <location>
        <begin position="1"/>
        <end position="20"/>
    </location>
</feature>
<dbReference type="InterPro" id="IPR010854">
    <property type="entry name" value="YdgH/BhsA/McbA-like_dom"/>
</dbReference>
<dbReference type="Gene3D" id="3.30.1660.10">
    <property type="entry name" value="Flavin-binding protein dodecin"/>
    <property type="match status" value="1"/>
</dbReference>
<evidence type="ECO:0000313" key="5">
    <source>
        <dbReference type="Proteomes" id="UP000254346"/>
    </source>
</evidence>